<dbReference type="Pfam" id="PF00589">
    <property type="entry name" value="Phage_integrase"/>
    <property type="match status" value="1"/>
</dbReference>
<dbReference type="Pfam" id="PF13356">
    <property type="entry name" value="Arm-DNA-bind_3"/>
    <property type="match status" value="1"/>
</dbReference>
<evidence type="ECO:0000256" key="2">
    <source>
        <dbReference type="ARBA" id="ARBA00022908"/>
    </source>
</evidence>
<reference evidence="6 7" key="1">
    <citation type="submission" date="2023-09" db="EMBL/GenBank/DDBJ databases">
        <authorList>
            <person name="Rey-Velasco X."/>
        </authorList>
    </citation>
    <scope>NUCLEOTIDE SEQUENCE [LARGE SCALE GENOMIC DNA]</scope>
    <source>
        <strain evidence="6 7">P117</strain>
    </source>
</reference>
<evidence type="ECO:0000256" key="4">
    <source>
        <dbReference type="ARBA" id="ARBA00023172"/>
    </source>
</evidence>
<keyword evidence="3 6" id="KW-0238">DNA-binding</keyword>
<dbReference type="GO" id="GO:0003677">
    <property type="term" value="F:DNA binding"/>
    <property type="evidence" value="ECO:0007669"/>
    <property type="project" value="UniProtKB-KW"/>
</dbReference>
<name>A0ABU2ZV12_9ALTE</name>
<feature type="domain" description="Tyr recombinase" evidence="5">
    <location>
        <begin position="206"/>
        <end position="387"/>
    </location>
</feature>
<dbReference type="EMBL" id="JAVRHX010000005">
    <property type="protein sequence ID" value="MDT0596096.1"/>
    <property type="molecule type" value="Genomic_DNA"/>
</dbReference>
<dbReference type="InterPro" id="IPR013762">
    <property type="entry name" value="Integrase-like_cat_sf"/>
</dbReference>
<comment type="caution">
    <text evidence="6">The sequence shown here is derived from an EMBL/GenBank/DDBJ whole genome shotgun (WGS) entry which is preliminary data.</text>
</comment>
<dbReference type="Gene3D" id="1.10.150.130">
    <property type="match status" value="1"/>
</dbReference>
<dbReference type="Gene3D" id="1.10.443.10">
    <property type="entry name" value="Intergrase catalytic core"/>
    <property type="match status" value="1"/>
</dbReference>
<dbReference type="InterPro" id="IPR002104">
    <property type="entry name" value="Integrase_catalytic"/>
</dbReference>
<dbReference type="InterPro" id="IPR025166">
    <property type="entry name" value="Integrase_DNA_bind_dom"/>
</dbReference>
<dbReference type="PROSITE" id="PS51898">
    <property type="entry name" value="TYR_RECOMBINASE"/>
    <property type="match status" value="1"/>
</dbReference>
<dbReference type="Gene3D" id="3.30.160.390">
    <property type="entry name" value="Integrase, DNA-binding domain"/>
    <property type="match status" value="1"/>
</dbReference>
<keyword evidence="7" id="KW-1185">Reference proteome</keyword>
<dbReference type="RefSeq" id="WP_311369622.1">
    <property type="nucleotide sequence ID" value="NZ_JAVRHX010000005.1"/>
</dbReference>
<protein>
    <submittedName>
        <fullName evidence="6">Integrase arm-type DNA-binding domain-containing protein</fullName>
    </submittedName>
</protein>
<dbReference type="InterPro" id="IPR011010">
    <property type="entry name" value="DNA_brk_join_enz"/>
</dbReference>
<evidence type="ECO:0000256" key="1">
    <source>
        <dbReference type="ARBA" id="ARBA00008857"/>
    </source>
</evidence>
<evidence type="ECO:0000259" key="5">
    <source>
        <dbReference type="PROSITE" id="PS51898"/>
    </source>
</evidence>
<keyword evidence="2" id="KW-0229">DNA integration</keyword>
<accession>A0ABU2ZV12</accession>
<evidence type="ECO:0000313" key="7">
    <source>
        <dbReference type="Proteomes" id="UP001253545"/>
    </source>
</evidence>
<organism evidence="6 7">
    <name type="scientific">Glaciecola petra</name>
    <dbReference type="NCBI Taxonomy" id="3075602"/>
    <lineage>
        <taxon>Bacteria</taxon>
        <taxon>Pseudomonadati</taxon>
        <taxon>Pseudomonadota</taxon>
        <taxon>Gammaproteobacteria</taxon>
        <taxon>Alteromonadales</taxon>
        <taxon>Alteromonadaceae</taxon>
        <taxon>Glaciecola</taxon>
    </lineage>
</organism>
<evidence type="ECO:0000313" key="6">
    <source>
        <dbReference type="EMBL" id="MDT0596096.1"/>
    </source>
</evidence>
<dbReference type="PANTHER" id="PTHR30629">
    <property type="entry name" value="PROPHAGE INTEGRASE"/>
    <property type="match status" value="1"/>
</dbReference>
<sequence>MPRKAIPLNTTQIKALKPRDKVYSVNDGNGLLLRVKTTGLKTWIYNYYHPYTKARNNLVIGDFPQYTLEDARTKSREYKDLVKQGIDPKAKRDRDILENIDKEQNTFKQAAEEYFAIKRKKLKQSTITKWERYLNKDVYPVIGSFPIKELTPDHGKKVRKRILDRGAFDIASKVCNYMNQIMVYAEIEPNPFANLAKRITRPEAVKQPSIPFSELPDFLHTIQYSNTDLQTRLLLEFQLHVGVRPKEAAIAEWSHFDFSESVWNIPAENMKGKKGLERPHRVPLSNRVLIILEMLKPLTGHYKYVFTSKYNTNKHVNVETANKAIQRTKFKGKLVAHGFRAVFKTTAEEIGGFDRVVTEAALAHVTGSKTEQTYTRTDYFERRKPLMQWWSQQIEDAATGNMSAANLNRNLRVINQ</sequence>
<dbReference type="InterPro" id="IPR050808">
    <property type="entry name" value="Phage_Integrase"/>
</dbReference>
<dbReference type="InterPro" id="IPR010998">
    <property type="entry name" value="Integrase_recombinase_N"/>
</dbReference>
<proteinExistence type="inferred from homology"/>
<dbReference type="SUPFAM" id="SSF56349">
    <property type="entry name" value="DNA breaking-rejoining enzymes"/>
    <property type="match status" value="1"/>
</dbReference>
<comment type="similarity">
    <text evidence="1">Belongs to the 'phage' integrase family.</text>
</comment>
<dbReference type="PANTHER" id="PTHR30629:SF6">
    <property type="entry name" value="PROPHAGE INTEGRASE INTA-RELATED"/>
    <property type="match status" value="1"/>
</dbReference>
<evidence type="ECO:0000256" key="3">
    <source>
        <dbReference type="ARBA" id="ARBA00023125"/>
    </source>
</evidence>
<dbReference type="Pfam" id="PF22022">
    <property type="entry name" value="Phage_int_M"/>
    <property type="match status" value="1"/>
</dbReference>
<keyword evidence="4" id="KW-0233">DNA recombination</keyword>
<dbReference type="InterPro" id="IPR038488">
    <property type="entry name" value="Integrase_DNA-bd_sf"/>
</dbReference>
<dbReference type="InterPro" id="IPR053876">
    <property type="entry name" value="Phage_int_M"/>
</dbReference>
<dbReference type="Proteomes" id="UP001253545">
    <property type="component" value="Unassembled WGS sequence"/>
</dbReference>
<gene>
    <name evidence="6" type="ORF">RM552_14680</name>
</gene>
<dbReference type="CDD" id="cd00801">
    <property type="entry name" value="INT_P4_C"/>
    <property type="match status" value="1"/>
</dbReference>